<dbReference type="Proteomes" id="UP000006607">
    <property type="component" value="Unassembled WGS sequence"/>
</dbReference>
<accession>A0A9W5NMD1</accession>
<proteinExistence type="predicted"/>
<feature type="transmembrane region" description="Helical" evidence="1">
    <location>
        <begin position="482"/>
        <end position="504"/>
    </location>
</feature>
<dbReference type="EMBL" id="AHER01000061">
    <property type="protein sequence ID" value="EJR12429.1"/>
    <property type="molecule type" value="Genomic_DNA"/>
</dbReference>
<evidence type="ECO:0000313" key="2">
    <source>
        <dbReference type="EMBL" id="EJR12429.1"/>
    </source>
</evidence>
<evidence type="ECO:0000313" key="3">
    <source>
        <dbReference type="Proteomes" id="UP000006607"/>
    </source>
</evidence>
<keyword evidence="1" id="KW-1133">Transmembrane helix</keyword>
<keyword evidence="1" id="KW-0812">Transmembrane</keyword>
<dbReference type="AlphaFoldDB" id="A0A9W5NMD1"/>
<keyword evidence="1" id="KW-0472">Membrane</keyword>
<protein>
    <recommendedName>
        <fullName evidence="4">NERD domain-containing protein</fullName>
    </recommendedName>
</protein>
<evidence type="ECO:0008006" key="4">
    <source>
        <dbReference type="Google" id="ProtNLM"/>
    </source>
</evidence>
<reference evidence="2" key="1">
    <citation type="submission" date="2012-04" db="EMBL/GenBank/DDBJ databases">
        <title>The Genome Sequence of Bacillus cereus VD014.</title>
        <authorList>
            <consortium name="The Broad Institute Genome Sequencing Platform"/>
            <consortium name="The Broad Institute Genome Sequencing Center for Infectious Disease"/>
            <person name="Feldgarden M."/>
            <person name="Van der Auwera G.A."/>
            <person name="Mahillon J."/>
            <person name="Duprez V."/>
            <person name="Timmery S."/>
            <person name="Mattelet C."/>
            <person name="Dierick K."/>
            <person name="Sun M."/>
            <person name="Yu Z."/>
            <person name="Zhu L."/>
            <person name="Hu X."/>
            <person name="Shank E.B."/>
            <person name="Swiecicka I."/>
            <person name="Hansen B.M."/>
            <person name="Andrup L."/>
            <person name="Young S.K."/>
            <person name="Zeng Q."/>
            <person name="Gargeya S."/>
            <person name="Fitzgerald M."/>
            <person name="Haas B."/>
            <person name="Abouelleil A."/>
            <person name="Alvarado L."/>
            <person name="Arachchi H.M."/>
            <person name="Berlin A."/>
            <person name="Chapman S.B."/>
            <person name="Goldberg J."/>
            <person name="Griggs A."/>
            <person name="Gujja S."/>
            <person name="Hansen M."/>
            <person name="Howarth C."/>
            <person name="Imamovic A."/>
            <person name="Larimer J."/>
            <person name="McCowen C."/>
            <person name="Montmayeur A."/>
            <person name="Murphy C."/>
            <person name="Neiman D."/>
            <person name="Pearson M."/>
            <person name="Priest M."/>
            <person name="Roberts A."/>
            <person name="Saif S."/>
            <person name="Shea T."/>
            <person name="Sisk P."/>
            <person name="Sykes S."/>
            <person name="Wortman J."/>
            <person name="Nusbaum C."/>
            <person name="Birren B."/>
        </authorList>
    </citation>
    <scope>NUCLEOTIDE SEQUENCE</scope>
    <source>
        <strain evidence="2">VD014</strain>
    </source>
</reference>
<evidence type="ECO:0000256" key="1">
    <source>
        <dbReference type="SAM" id="Phobius"/>
    </source>
</evidence>
<gene>
    <name evidence="2" type="ORF">IIA_05622</name>
</gene>
<dbReference type="RefSeq" id="WP_000230651.1">
    <property type="nucleotide sequence ID" value="NZ_JH792026.1"/>
</dbReference>
<comment type="caution">
    <text evidence="2">The sequence shown here is derived from an EMBL/GenBank/DDBJ whole genome shotgun (WGS) entry which is preliminary data.</text>
</comment>
<name>A0A9W5NMD1_BACC8</name>
<sequence length="546" mass="64421">MVEYEVRRLTKDHIFKQIKGYIEEYVTTYKESIGYLLYYPLIAIEYRFQEIGPNRQDAIIDRFALSWFIGEVFKQGINWELRFEYNEKELQHFLTNYLGKIKDLYGNFKVYEQIMDMSSIAKSEFKEIEENKYLFTTAIIEGGFRKEYIYFHGLDNQDFEIEREIKMKPAKRIAEKFSRFGPKTHQKIKRLLVDKDRELLELCYDCVKVDLNYLGGNVKSTVIKNINELNLITSFFYYYSMVVHYAYAVGRGFRKTTSLDLLFSQDKDWFLRKAVQFTDLSIGKVEKYLNYFLFDGRGSLLEFPFILHNEKLIFVPSSWMLNDLQFCVVNGHFYKGERFRNRDKTISHSVVSSITRRVETFENIIFGQEVYYEFQGETGKVNSDIDVALYDKLSNTFIIIESKWKENHYAIAGEENYKKIHQSLNEIYTEQISKHKAFIKNDKEKLSYVLEGKLSPNEISDDPDILYIAVDKRSQLFIEDRLLVPLNGLIALIGMFSKGGVLYLDKVVKSLREQKSRGVYINIGDSFNEFKASEDITIVTEDLYII</sequence>
<organism evidence="2 3">
    <name type="scientific">Bacillus cereus (strain VD014)</name>
    <dbReference type="NCBI Taxonomy" id="1053223"/>
    <lineage>
        <taxon>Bacteria</taxon>
        <taxon>Bacillati</taxon>
        <taxon>Bacillota</taxon>
        <taxon>Bacilli</taxon>
        <taxon>Bacillales</taxon>
        <taxon>Bacillaceae</taxon>
        <taxon>Bacillus</taxon>
        <taxon>Bacillus cereus group</taxon>
    </lineage>
</organism>